<dbReference type="PATRIC" id="fig|1360.114.peg.1398"/>
<sequence length="304" mass="35680">MNIGNVREFLASINPNDLDNIDMRMIQKMGEGVASFAPQLSVNMKQELKDFYCEVLNNSFFDIKQAEYNPNIVMEGTLQVSSLDTAHIREVINDIESEDNYVGDMEEVDLNNLNYYSFKFTQDNQSLYIFRRFTKMKKIRNGILGIFQDNSFKKLEAKKFFGIDRDIDIIIFEDQVLIVNRFALQTIFKLNDYFIERTTLALEKLDQGEVIENFNDFQKDCINDKMAARRMTKIINTPRRIEDFLEHIDQLPTVIQQFDLEIELSEENKIKYNGTKEARSQILYCISDAYYQSFILQRLGEDPS</sequence>
<dbReference type="RefSeq" id="WP_058212225.1">
    <property type="nucleotide sequence ID" value="NZ_LKLU01000134.1"/>
</dbReference>
<dbReference type="Proteomes" id="UP000053719">
    <property type="component" value="Unassembled WGS sequence"/>
</dbReference>
<dbReference type="EMBL" id="LKLU01000134">
    <property type="protein sequence ID" value="KSU18118.1"/>
    <property type="molecule type" value="Genomic_DNA"/>
</dbReference>
<dbReference type="AlphaFoldDB" id="A0A0V8DX22"/>
<gene>
    <name evidence="1" type="ORF">M20_2431</name>
</gene>
<dbReference type="InterPro" id="IPR032359">
    <property type="entry name" value="KwaB-like"/>
</dbReference>
<evidence type="ECO:0000313" key="1">
    <source>
        <dbReference type="EMBL" id="KSU18118.1"/>
    </source>
</evidence>
<proteinExistence type="predicted"/>
<name>A0A0V8DX22_LACLL</name>
<protein>
    <recommendedName>
        <fullName evidence="3">DUF4868 domain-containing protein</fullName>
    </recommendedName>
</protein>
<comment type="caution">
    <text evidence="1">The sequence shown here is derived from an EMBL/GenBank/DDBJ whole genome shotgun (WGS) entry which is preliminary data.</text>
</comment>
<dbReference type="Pfam" id="PF16162">
    <property type="entry name" value="KwaB"/>
    <property type="match status" value="1"/>
</dbReference>
<evidence type="ECO:0000313" key="2">
    <source>
        <dbReference type="Proteomes" id="UP000053719"/>
    </source>
</evidence>
<evidence type="ECO:0008006" key="3">
    <source>
        <dbReference type="Google" id="ProtNLM"/>
    </source>
</evidence>
<reference evidence="2" key="1">
    <citation type="submission" date="2015-10" db="EMBL/GenBank/DDBJ databases">
        <title>Draft Genome Sequences of 11 Lactococcus lactis subspecies cremoris strains.</title>
        <authorList>
            <person name="Wels M."/>
            <person name="Backus L."/>
            <person name="Boekhorst J."/>
            <person name="Dijkstra A."/>
            <person name="Beerthuizen M."/>
            <person name="Kelly W."/>
            <person name="Siezen R."/>
            <person name="Bachmann H."/>
            <person name="Van Hijum S."/>
        </authorList>
    </citation>
    <scope>NUCLEOTIDE SEQUENCE [LARGE SCALE GENOMIC DNA]</scope>
    <source>
        <strain evidence="2">M20</strain>
    </source>
</reference>
<accession>A0A0V8DX22</accession>
<organism evidence="1 2">
    <name type="scientific">Lactococcus lactis subsp. lactis</name>
    <name type="common">Streptococcus lactis</name>
    <dbReference type="NCBI Taxonomy" id="1360"/>
    <lineage>
        <taxon>Bacteria</taxon>
        <taxon>Bacillati</taxon>
        <taxon>Bacillota</taxon>
        <taxon>Bacilli</taxon>
        <taxon>Lactobacillales</taxon>
        <taxon>Streptococcaceae</taxon>
        <taxon>Lactococcus</taxon>
    </lineage>
</organism>